<dbReference type="Proteomes" id="UP000886787">
    <property type="component" value="Unassembled WGS sequence"/>
</dbReference>
<dbReference type="InterPro" id="IPR016181">
    <property type="entry name" value="Acyl_CoA_acyltransferase"/>
</dbReference>
<reference evidence="2" key="1">
    <citation type="submission" date="2020-10" db="EMBL/GenBank/DDBJ databases">
        <authorList>
            <person name="Gilroy R."/>
        </authorList>
    </citation>
    <scope>NUCLEOTIDE SEQUENCE</scope>
    <source>
        <strain evidence="2">ChiSjej1B19-3389</strain>
    </source>
</reference>
<sequence length="300" mass="34729">MVKVLFTVERYKSQRFDVQYTDLYAFLSTVADKGYNEHFHWGRFEWMMAHPLLDVDSLDQIAIFRDPSCRIVGLLTYDTQYADRFYFIYACEDNKLLEIMLDVTAANCKCSEKMVIKANSEDERLTKILTRRHFIDKGVEENVLQIDLQTDLHYQLPPKYFLSASDFTVDQWKYQLLLHKGFGHTGLPGKSKQQVFECAPHCNRFLQVFAMHADEYCAHCGVWYTKGETAYIEPVVTSPEHRGIGLGKAVVYEAVSRAKKLGAKRAVVLSGQEFYFKIGFAVSSAFHRWESSRLYRTNDG</sequence>
<dbReference type="InterPro" id="IPR000182">
    <property type="entry name" value="GNAT_dom"/>
</dbReference>
<proteinExistence type="predicted"/>
<dbReference type="EMBL" id="DVFW01000004">
    <property type="protein sequence ID" value="HIQ79755.1"/>
    <property type="molecule type" value="Genomic_DNA"/>
</dbReference>
<dbReference type="CDD" id="cd04301">
    <property type="entry name" value="NAT_SF"/>
    <property type="match status" value="1"/>
</dbReference>
<dbReference type="GO" id="GO:0016747">
    <property type="term" value="F:acyltransferase activity, transferring groups other than amino-acyl groups"/>
    <property type="evidence" value="ECO:0007669"/>
    <property type="project" value="InterPro"/>
</dbReference>
<gene>
    <name evidence="2" type="ORF">IAD32_00530</name>
</gene>
<evidence type="ECO:0000313" key="3">
    <source>
        <dbReference type="Proteomes" id="UP000886787"/>
    </source>
</evidence>
<organism evidence="2 3">
    <name type="scientific">Candidatus Scatavimonas merdigallinarum</name>
    <dbReference type="NCBI Taxonomy" id="2840914"/>
    <lineage>
        <taxon>Bacteria</taxon>
        <taxon>Bacillati</taxon>
        <taxon>Bacillota</taxon>
        <taxon>Clostridia</taxon>
        <taxon>Eubacteriales</taxon>
        <taxon>Oscillospiraceae</taxon>
        <taxon>Oscillospiraceae incertae sedis</taxon>
        <taxon>Candidatus Scatavimonas</taxon>
    </lineage>
</organism>
<reference evidence="2" key="2">
    <citation type="journal article" date="2021" name="PeerJ">
        <title>Extensive microbial diversity within the chicken gut microbiome revealed by metagenomics and culture.</title>
        <authorList>
            <person name="Gilroy R."/>
            <person name="Ravi A."/>
            <person name="Getino M."/>
            <person name="Pursley I."/>
            <person name="Horton D.L."/>
            <person name="Alikhan N.F."/>
            <person name="Baker D."/>
            <person name="Gharbi K."/>
            <person name="Hall N."/>
            <person name="Watson M."/>
            <person name="Adriaenssens E.M."/>
            <person name="Foster-Nyarko E."/>
            <person name="Jarju S."/>
            <person name="Secka A."/>
            <person name="Antonio M."/>
            <person name="Oren A."/>
            <person name="Chaudhuri R.R."/>
            <person name="La Ragione R."/>
            <person name="Hildebrand F."/>
            <person name="Pallen M.J."/>
        </authorList>
    </citation>
    <scope>NUCLEOTIDE SEQUENCE</scope>
    <source>
        <strain evidence="2">ChiSjej1B19-3389</strain>
    </source>
</reference>
<dbReference type="PROSITE" id="PS51186">
    <property type="entry name" value="GNAT"/>
    <property type="match status" value="1"/>
</dbReference>
<dbReference type="SUPFAM" id="SSF55729">
    <property type="entry name" value="Acyl-CoA N-acyltransferases (Nat)"/>
    <property type="match status" value="1"/>
</dbReference>
<feature type="domain" description="N-acetyltransferase" evidence="1">
    <location>
        <begin position="162"/>
        <end position="299"/>
    </location>
</feature>
<evidence type="ECO:0000313" key="2">
    <source>
        <dbReference type="EMBL" id="HIQ79755.1"/>
    </source>
</evidence>
<name>A0A9D0ZFT5_9FIRM</name>
<dbReference type="Gene3D" id="3.40.630.30">
    <property type="match status" value="1"/>
</dbReference>
<protein>
    <submittedName>
        <fullName evidence="2">GNAT family N-acetyltransferase</fullName>
    </submittedName>
</protein>
<evidence type="ECO:0000259" key="1">
    <source>
        <dbReference type="PROSITE" id="PS51186"/>
    </source>
</evidence>
<comment type="caution">
    <text evidence="2">The sequence shown here is derived from an EMBL/GenBank/DDBJ whole genome shotgun (WGS) entry which is preliminary data.</text>
</comment>
<accession>A0A9D0ZFT5</accession>
<dbReference type="Pfam" id="PF00583">
    <property type="entry name" value="Acetyltransf_1"/>
    <property type="match status" value="1"/>
</dbReference>
<dbReference type="AlphaFoldDB" id="A0A9D0ZFT5"/>